<reference evidence="10 11" key="1">
    <citation type="submission" date="2017-09" db="EMBL/GenBank/DDBJ databases">
        <authorList>
            <person name="Ehlers B."/>
            <person name="Leendertz F.H."/>
        </authorList>
    </citation>
    <scope>NUCLEOTIDE SEQUENCE [LARGE SCALE GENOMIC DNA]</scope>
    <source>
        <strain evidence="10 11">DSM 46844</strain>
    </source>
</reference>
<evidence type="ECO:0000256" key="6">
    <source>
        <dbReference type="ARBA" id="ARBA00023136"/>
    </source>
</evidence>
<feature type="transmembrane region" description="Helical" evidence="7">
    <location>
        <begin position="55"/>
        <end position="74"/>
    </location>
</feature>
<dbReference type="SMART" id="SM00382">
    <property type="entry name" value="AAA"/>
    <property type="match status" value="1"/>
</dbReference>
<dbReference type="SUPFAM" id="SSF90123">
    <property type="entry name" value="ABC transporter transmembrane region"/>
    <property type="match status" value="1"/>
</dbReference>
<dbReference type="InterPro" id="IPR003439">
    <property type="entry name" value="ABC_transporter-like_ATP-bd"/>
</dbReference>
<organism evidence="10 11">
    <name type="scientific">Geodermatophilus sabuli</name>
    <dbReference type="NCBI Taxonomy" id="1564158"/>
    <lineage>
        <taxon>Bacteria</taxon>
        <taxon>Bacillati</taxon>
        <taxon>Actinomycetota</taxon>
        <taxon>Actinomycetes</taxon>
        <taxon>Geodermatophilales</taxon>
        <taxon>Geodermatophilaceae</taxon>
        <taxon>Geodermatophilus</taxon>
    </lineage>
</organism>
<dbReference type="PROSITE" id="PS50893">
    <property type="entry name" value="ABC_TRANSPORTER_2"/>
    <property type="match status" value="1"/>
</dbReference>
<dbReference type="PANTHER" id="PTHR24221">
    <property type="entry name" value="ATP-BINDING CASSETTE SUB-FAMILY B"/>
    <property type="match status" value="1"/>
</dbReference>
<dbReference type="Proteomes" id="UP000219514">
    <property type="component" value="Unassembled WGS sequence"/>
</dbReference>
<evidence type="ECO:0000313" key="11">
    <source>
        <dbReference type="Proteomes" id="UP000219514"/>
    </source>
</evidence>
<name>A0A285EF01_9ACTN</name>
<evidence type="ECO:0000256" key="5">
    <source>
        <dbReference type="ARBA" id="ARBA00022989"/>
    </source>
</evidence>
<dbReference type="EMBL" id="OBDO01000004">
    <property type="protein sequence ID" value="SNX96631.1"/>
    <property type="molecule type" value="Genomic_DNA"/>
</dbReference>
<feature type="transmembrane region" description="Helical" evidence="7">
    <location>
        <begin position="21"/>
        <end position="43"/>
    </location>
</feature>
<accession>A0A285EF01</accession>
<dbReference type="PROSITE" id="PS50929">
    <property type="entry name" value="ABC_TM1F"/>
    <property type="match status" value="1"/>
</dbReference>
<feature type="transmembrane region" description="Helical" evidence="7">
    <location>
        <begin position="128"/>
        <end position="150"/>
    </location>
</feature>
<proteinExistence type="predicted"/>
<dbReference type="AlphaFoldDB" id="A0A285EF01"/>
<evidence type="ECO:0000256" key="1">
    <source>
        <dbReference type="ARBA" id="ARBA00004651"/>
    </source>
</evidence>
<keyword evidence="4 10" id="KW-0067">ATP-binding</keyword>
<dbReference type="GO" id="GO:0005524">
    <property type="term" value="F:ATP binding"/>
    <property type="evidence" value="ECO:0007669"/>
    <property type="project" value="UniProtKB-KW"/>
</dbReference>
<keyword evidence="5 7" id="KW-1133">Transmembrane helix</keyword>
<feature type="domain" description="ABC transporter" evidence="8">
    <location>
        <begin position="332"/>
        <end position="563"/>
    </location>
</feature>
<dbReference type="Pfam" id="PF00005">
    <property type="entry name" value="ABC_tran"/>
    <property type="match status" value="1"/>
</dbReference>
<keyword evidence="11" id="KW-1185">Reference proteome</keyword>
<keyword evidence="3" id="KW-0547">Nucleotide-binding</keyword>
<dbReference type="GO" id="GO:0034040">
    <property type="term" value="F:ATPase-coupled lipid transmembrane transporter activity"/>
    <property type="evidence" value="ECO:0007669"/>
    <property type="project" value="TreeGrafter"/>
</dbReference>
<keyword evidence="2 7" id="KW-0812">Transmembrane</keyword>
<dbReference type="InterPro" id="IPR036640">
    <property type="entry name" value="ABC1_TM_sf"/>
</dbReference>
<dbReference type="InterPro" id="IPR011527">
    <property type="entry name" value="ABC1_TM_dom"/>
</dbReference>
<protein>
    <submittedName>
        <fullName evidence="10">ATP-binding cassette, subfamily C</fullName>
    </submittedName>
</protein>
<dbReference type="InterPro" id="IPR003593">
    <property type="entry name" value="AAA+_ATPase"/>
</dbReference>
<dbReference type="GO" id="GO:0140359">
    <property type="term" value="F:ABC-type transporter activity"/>
    <property type="evidence" value="ECO:0007669"/>
    <property type="project" value="InterPro"/>
</dbReference>
<dbReference type="GO" id="GO:0005886">
    <property type="term" value="C:plasma membrane"/>
    <property type="evidence" value="ECO:0007669"/>
    <property type="project" value="UniProtKB-SubCell"/>
</dbReference>
<dbReference type="InterPro" id="IPR027417">
    <property type="entry name" value="P-loop_NTPase"/>
</dbReference>
<gene>
    <name evidence="10" type="ORF">SAMN06893097_104346</name>
</gene>
<dbReference type="GO" id="GO:0016887">
    <property type="term" value="F:ATP hydrolysis activity"/>
    <property type="evidence" value="ECO:0007669"/>
    <property type="project" value="InterPro"/>
</dbReference>
<feature type="transmembrane region" description="Helical" evidence="7">
    <location>
        <begin position="242"/>
        <end position="264"/>
    </location>
</feature>
<feature type="domain" description="ABC transmembrane type-1" evidence="9">
    <location>
        <begin position="23"/>
        <end position="287"/>
    </location>
</feature>
<dbReference type="RefSeq" id="WP_216359706.1">
    <property type="nucleotide sequence ID" value="NZ_JACHXB010000002.1"/>
</dbReference>
<dbReference type="Gene3D" id="3.40.50.300">
    <property type="entry name" value="P-loop containing nucleotide triphosphate hydrolases"/>
    <property type="match status" value="1"/>
</dbReference>
<dbReference type="PANTHER" id="PTHR24221:SF654">
    <property type="entry name" value="ATP-BINDING CASSETTE SUB-FAMILY B MEMBER 6"/>
    <property type="match status" value="1"/>
</dbReference>
<dbReference type="SUPFAM" id="SSF52540">
    <property type="entry name" value="P-loop containing nucleoside triphosphate hydrolases"/>
    <property type="match status" value="1"/>
</dbReference>
<keyword evidence="6 7" id="KW-0472">Membrane</keyword>
<comment type="subcellular location">
    <subcellularLocation>
        <location evidence="1">Cell membrane</location>
        <topology evidence="1">Multi-pass membrane protein</topology>
    </subcellularLocation>
</comment>
<dbReference type="InterPro" id="IPR039421">
    <property type="entry name" value="Type_1_exporter"/>
</dbReference>
<evidence type="ECO:0000256" key="7">
    <source>
        <dbReference type="SAM" id="Phobius"/>
    </source>
</evidence>
<evidence type="ECO:0000256" key="2">
    <source>
        <dbReference type="ARBA" id="ARBA00022692"/>
    </source>
</evidence>
<sequence>MRLNQPGIALVFRQLRGSPRPLAWILLWSVVESLPALVSGLAVSRAVDHFLADDAGLGLGYLALLLGTAAIGAAGTRQLFPWLAAVIEPVRDAFLTAVVRGAVTDETRTVDTAAVARLGEQVQAVREVLFVTLRVVRQIVFTVVAALVGLALLSPVAALLSGACATLALTLFALQLPDLAERHRAVLLAEEEVARRASATVEGVRDAIACGAVDRAADEVGSATDAAVGNERRLVRRTALRTAIVFLGAQLPLLVLLAAAPWLLREGQLTAGGLVGAITYLTVGLEPALRRLVEAVATWGLEMAVTIVRLGEGFTDPQPERDLVPAPARHDLEVSGLTFAYGAHAAPVVRDLDLVLPEGGHLAVVGPSGIGKSTLANLIVGLLPPQGGRVRLGGVDICDIRRGDLRRQLGLIPQEAYVFAGTLRENLTYLAPRAGDRAVTEAADEIGLTPLLERLGGLDARVGAGGVELSAGEKQLIALTRVFLSPAPVVILDEATSSLDPVAEARAEMAFARRQGSLLVIAHRLSSAVRADQVLLLDGDTACLGSHDELVRSSALYADLVGHWDLSRA</sequence>
<evidence type="ECO:0000259" key="9">
    <source>
        <dbReference type="PROSITE" id="PS50929"/>
    </source>
</evidence>
<evidence type="ECO:0000259" key="8">
    <source>
        <dbReference type="PROSITE" id="PS50893"/>
    </source>
</evidence>
<evidence type="ECO:0000313" key="10">
    <source>
        <dbReference type="EMBL" id="SNX96631.1"/>
    </source>
</evidence>
<evidence type="ECO:0000256" key="3">
    <source>
        <dbReference type="ARBA" id="ARBA00022741"/>
    </source>
</evidence>
<evidence type="ECO:0000256" key="4">
    <source>
        <dbReference type="ARBA" id="ARBA00022840"/>
    </source>
</evidence>
<dbReference type="Gene3D" id="1.20.1560.10">
    <property type="entry name" value="ABC transporter type 1, transmembrane domain"/>
    <property type="match status" value="1"/>
</dbReference>